<dbReference type="EMBL" id="CP071795">
    <property type="protein sequence ID" value="QTD38519.1"/>
    <property type="molecule type" value="Genomic_DNA"/>
</dbReference>
<organism evidence="4 5">
    <name type="scientific">Polaribacter batillariae</name>
    <dbReference type="NCBI Taxonomy" id="2808900"/>
    <lineage>
        <taxon>Bacteria</taxon>
        <taxon>Pseudomonadati</taxon>
        <taxon>Bacteroidota</taxon>
        <taxon>Flavobacteriia</taxon>
        <taxon>Flavobacteriales</taxon>
        <taxon>Flavobacteriaceae</taxon>
    </lineage>
</organism>
<dbReference type="Pfam" id="PF18962">
    <property type="entry name" value="Por_Secre_tail"/>
    <property type="match status" value="1"/>
</dbReference>
<feature type="domain" description="Secretion system C-terminal sorting" evidence="3">
    <location>
        <begin position="793"/>
        <end position="856"/>
    </location>
</feature>
<protein>
    <submittedName>
        <fullName evidence="4">T9SS type A sorting domain-containing protein</fullName>
    </submittedName>
</protein>
<sequence length="858" mass="91932">MKKVLLILLTVFSVNFYGQDVVYNFNSDTESFTQGGFPSFAYNANGFVTTGDATTFTGGFQQIRTPEGLNLSETKYRVIRIVVENSTANSEWQIMNYQPGSTAGNTAGRTDFTITPVAAGSGFTTYDIPITVKTTTPDGIIDRIAIRAKQGNAYDWSAGGELKVAQIVIIDTDNWLSNPDFETMTNWTANGPDITGGYTTTDPIIGSQSGTVTFTQNATSGGNWLENDIYDFGETVGLTGDEMTINFWAKSSRAGINVRARWQFYDAGGSLIGSAQFSGVTAVAAADTWQEISITKTGLTDDFNQIKLSLGVHNNGTVPQSGDVITFDFITTDLNTFTTSNSWTGSTDSDWATTANWTNGIVPIATADADVQVSANNPVIGATTGATVNNLTIDAGASLTINSGGSLIVSGTSTGEVTYNRNITTPAPTGDTSIDNLEGWHLMSSPVNGQAYGGATTWFTDNNIASGTGANRGVATYNNTVASNNWAYSTGTAATFNTGTGYSIKRTTTGDVSFTGTLNTTNITDVTISTQSGASGTDFNLIGNPFTAYVNAKTFLELAANTALLDSETIWVWNPSSKNYDAKLSGDVTPFKIAPGQAFFVKAKAATGNGDVTFETSSLSHDTDTFLKSVGKPEIIVNIKDGDVTRYAKVRYQNGSTLGFDNGYDGETFNGVPNNIDIFSKLLEGNQSKNYQIQSLPNSNLEDMVIPLGVFTKTAKEITFTAEALNLPTDYKVFLEDRENNTFTRLDEVNSEYKTNVAAGNIEGRFYIHAKTSSVLSADQEILNTVNIYTSNNNLKVVGLQKGTSTISLFNILGKQVLNTSFEASNVNNIALPKLAKGVYIVKLQAENAKLYKKIILE</sequence>
<dbReference type="Proteomes" id="UP000663935">
    <property type="component" value="Chromosome"/>
</dbReference>
<dbReference type="NCBIfam" id="TIGR04183">
    <property type="entry name" value="Por_Secre_tail"/>
    <property type="match status" value="1"/>
</dbReference>
<reference evidence="4 5" key="1">
    <citation type="submission" date="2021-03" db="EMBL/GenBank/DDBJ databases">
        <title>Complete genome of Polaribacter_sp.G4M1.</title>
        <authorList>
            <person name="Jeong S.W."/>
            <person name="Bae J.W."/>
        </authorList>
    </citation>
    <scope>NUCLEOTIDE SEQUENCE [LARGE SCALE GENOMIC DNA]</scope>
    <source>
        <strain evidence="4 5">G4M1</strain>
    </source>
</reference>
<name>A0ABX7T0H5_9FLAO</name>
<keyword evidence="1 2" id="KW-0732">Signal</keyword>
<evidence type="ECO:0000313" key="4">
    <source>
        <dbReference type="EMBL" id="QTD38519.1"/>
    </source>
</evidence>
<evidence type="ECO:0000256" key="1">
    <source>
        <dbReference type="ARBA" id="ARBA00022729"/>
    </source>
</evidence>
<evidence type="ECO:0000259" key="3">
    <source>
        <dbReference type="Pfam" id="PF18962"/>
    </source>
</evidence>
<evidence type="ECO:0000256" key="2">
    <source>
        <dbReference type="SAM" id="SignalP"/>
    </source>
</evidence>
<dbReference type="InterPro" id="IPR026444">
    <property type="entry name" value="Secre_tail"/>
</dbReference>
<gene>
    <name evidence="4" type="ORF">JL193_04310</name>
</gene>
<evidence type="ECO:0000313" key="5">
    <source>
        <dbReference type="Proteomes" id="UP000663935"/>
    </source>
</evidence>
<feature type="signal peptide" evidence="2">
    <location>
        <begin position="1"/>
        <end position="18"/>
    </location>
</feature>
<keyword evidence="5" id="KW-1185">Reference proteome</keyword>
<feature type="chain" id="PRO_5045265854" evidence="2">
    <location>
        <begin position="19"/>
        <end position="858"/>
    </location>
</feature>
<proteinExistence type="predicted"/>
<accession>A0ABX7T0H5</accession>
<dbReference type="RefSeq" id="WP_207972649.1">
    <property type="nucleotide sequence ID" value="NZ_CP071795.1"/>
</dbReference>